<dbReference type="EMBL" id="CAMPGE010005379">
    <property type="protein sequence ID" value="CAI2364231.1"/>
    <property type="molecule type" value="Genomic_DNA"/>
</dbReference>
<evidence type="ECO:0000313" key="4">
    <source>
        <dbReference type="Proteomes" id="UP001295684"/>
    </source>
</evidence>
<proteinExistence type="predicted"/>
<evidence type="ECO:0000256" key="2">
    <source>
        <dbReference type="SAM" id="Phobius"/>
    </source>
</evidence>
<keyword evidence="2" id="KW-0812">Transmembrane</keyword>
<protein>
    <recommendedName>
        <fullName evidence="5">Transmembrane protein</fullName>
    </recommendedName>
</protein>
<feature type="region of interest" description="Disordered" evidence="1">
    <location>
        <begin position="161"/>
        <end position="197"/>
    </location>
</feature>
<sequence>MTNIQDIILDAISRCGLYSSLDFLINNCNRILLVCISLLILNTLGLYTSILLGLIMGCVGLKVFQIYRKGPLNYLSPSLLKLLLQRSIFDILCDIWFIPTITLYLSAMMKPFLYDVSPMEAKKMIDELPHDQMKKVIFKKGLLHLLPEKVNQTLKNNYQESKLAKERMPQNENQGSNGSTRSDEQAKNHLDDSSFSLGSAKDISEDYRFDKRYDSDNDFGEEMKKVENPKADPAIENSTSNNHLSSEIIHVTDDVNHTMTKEETKNIEEQINLEEEIVDDQMVKAEAIDSLNLDEPFSFKVIPISTSPGFKGSSDPGAENSNYFDLLNLETVVLTSNRDELIGQQRTILNHQQLSTLGCIVTAQGKGTKFKFSTIFNSNEIPEEDVFWDNFYIFKKKQEEINKNIASDAEDSDCESVPQKPMKIGTILKDPQSLLKMILHKKFRKIRRRLMFINSVGGLSLMIVLFLVQLKYSKRFRAYSKGLAHFLLFVITLLGMGGSSYVIYQFIFGKKKTSRKESDKNLPNRMIKD</sequence>
<feature type="transmembrane region" description="Helical" evidence="2">
    <location>
        <begin position="450"/>
        <end position="470"/>
    </location>
</feature>
<dbReference type="Proteomes" id="UP001295684">
    <property type="component" value="Unassembled WGS sequence"/>
</dbReference>
<evidence type="ECO:0008006" key="5">
    <source>
        <dbReference type="Google" id="ProtNLM"/>
    </source>
</evidence>
<feature type="compositionally biased region" description="Polar residues" evidence="1">
    <location>
        <begin position="170"/>
        <end position="180"/>
    </location>
</feature>
<organism evidence="3 4">
    <name type="scientific">Euplotes crassus</name>
    <dbReference type="NCBI Taxonomy" id="5936"/>
    <lineage>
        <taxon>Eukaryota</taxon>
        <taxon>Sar</taxon>
        <taxon>Alveolata</taxon>
        <taxon>Ciliophora</taxon>
        <taxon>Intramacronucleata</taxon>
        <taxon>Spirotrichea</taxon>
        <taxon>Hypotrichia</taxon>
        <taxon>Euplotida</taxon>
        <taxon>Euplotidae</taxon>
        <taxon>Moneuplotes</taxon>
    </lineage>
</organism>
<dbReference type="AlphaFoldDB" id="A0AAD1XAX7"/>
<evidence type="ECO:0000256" key="1">
    <source>
        <dbReference type="SAM" id="MobiDB-lite"/>
    </source>
</evidence>
<comment type="caution">
    <text evidence="3">The sequence shown here is derived from an EMBL/GenBank/DDBJ whole genome shotgun (WGS) entry which is preliminary data.</text>
</comment>
<keyword evidence="2" id="KW-1133">Transmembrane helix</keyword>
<keyword evidence="4" id="KW-1185">Reference proteome</keyword>
<feature type="transmembrane region" description="Helical" evidence="2">
    <location>
        <begin position="31"/>
        <end position="64"/>
    </location>
</feature>
<feature type="compositionally biased region" description="Basic and acidic residues" evidence="1">
    <location>
        <begin position="181"/>
        <end position="192"/>
    </location>
</feature>
<feature type="transmembrane region" description="Helical" evidence="2">
    <location>
        <begin position="482"/>
        <end position="507"/>
    </location>
</feature>
<keyword evidence="2" id="KW-0472">Membrane</keyword>
<evidence type="ECO:0000313" key="3">
    <source>
        <dbReference type="EMBL" id="CAI2364231.1"/>
    </source>
</evidence>
<gene>
    <name evidence="3" type="ORF">ECRASSUSDP1_LOCUS5574</name>
</gene>
<name>A0AAD1XAX7_EUPCR</name>
<accession>A0AAD1XAX7</accession>
<reference evidence="3" key="1">
    <citation type="submission" date="2023-07" db="EMBL/GenBank/DDBJ databases">
        <authorList>
            <consortium name="AG Swart"/>
            <person name="Singh M."/>
            <person name="Singh A."/>
            <person name="Seah K."/>
            <person name="Emmerich C."/>
        </authorList>
    </citation>
    <scope>NUCLEOTIDE SEQUENCE</scope>
    <source>
        <strain evidence="3">DP1</strain>
    </source>
</reference>